<accession>A0ABD3D4I3</accession>
<keyword evidence="10" id="KW-1185">Reference proteome</keyword>
<keyword evidence="7" id="KW-0472">Membrane</keyword>
<dbReference type="Pfam" id="PF07983">
    <property type="entry name" value="X8"/>
    <property type="match status" value="1"/>
</dbReference>
<dbReference type="SUPFAM" id="SSF51445">
    <property type="entry name" value="(Trans)glycosidases"/>
    <property type="match status" value="1"/>
</dbReference>
<feature type="transmembrane region" description="Helical" evidence="7">
    <location>
        <begin position="6"/>
        <end position="28"/>
    </location>
</feature>
<protein>
    <recommendedName>
        <fullName evidence="8">X8 domain-containing protein</fullName>
    </recommendedName>
</protein>
<evidence type="ECO:0000256" key="4">
    <source>
        <dbReference type="ARBA" id="ARBA00023157"/>
    </source>
</evidence>
<dbReference type="SMART" id="SM00768">
    <property type="entry name" value="X8"/>
    <property type="match status" value="1"/>
</dbReference>
<dbReference type="InterPro" id="IPR012946">
    <property type="entry name" value="X8"/>
</dbReference>
<comment type="caution">
    <text evidence="9">The sequence shown here is derived from an EMBL/GenBank/DDBJ whole genome shotgun (WGS) entry which is preliminary data.</text>
</comment>
<organism evidence="9 10">
    <name type="scientific">Castilleja foliolosa</name>
    <dbReference type="NCBI Taxonomy" id="1961234"/>
    <lineage>
        <taxon>Eukaryota</taxon>
        <taxon>Viridiplantae</taxon>
        <taxon>Streptophyta</taxon>
        <taxon>Embryophyta</taxon>
        <taxon>Tracheophyta</taxon>
        <taxon>Spermatophyta</taxon>
        <taxon>Magnoliopsida</taxon>
        <taxon>eudicotyledons</taxon>
        <taxon>Gunneridae</taxon>
        <taxon>Pentapetalae</taxon>
        <taxon>asterids</taxon>
        <taxon>lamiids</taxon>
        <taxon>Lamiales</taxon>
        <taxon>Orobanchaceae</taxon>
        <taxon>Pedicularideae</taxon>
        <taxon>Castillejinae</taxon>
        <taxon>Castilleja</taxon>
    </lineage>
</organism>
<dbReference type="InterPro" id="IPR044965">
    <property type="entry name" value="Glyco_hydro_17_plant"/>
</dbReference>
<evidence type="ECO:0000256" key="2">
    <source>
        <dbReference type="ARBA" id="ARBA00022729"/>
    </source>
</evidence>
<keyword evidence="7" id="KW-0812">Transmembrane</keyword>
<evidence type="ECO:0000256" key="5">
    <source>
        <dbReference type="ARBA" id="ARBA00023295"/>
    </source>
</evidence>
<dbReference type="Gene3D" id="3.20.20.80">
    <property type="entry name" value="Glycosidases"/>
    <property type="match status" value="1"/>
</dbReference>
<dbReference type="GO" id="GO:0016798">
    <property type="term" value="F:hydrolase activity, acting on glycosyl bonds"/>
    <property type="evidence" value="ECO:0007669"/>
    <property type="project" value="UniProtKB-KW"/>
</dbReference>
<dbReference type="Proteomes" id="UP001632038">
    <property type="component" value="Unassembled WGS sequence"/>
</dbReference>
<gene>
    <name evidence="9" type="ORF">CASFOL_019499</name>
</gene>
<keyword evidence="5" id="KW-0326">Glycosidase</keyword>
<dbReference type="InterPro" id="IPR000490">
    <property type="entry name" value="Glyco_hydro_17"/>
</dbReference>
<evidence type="ECO:0000256" key="7">
    <source>
        <dbReference type="SAM" id="Phobius"/>
    </source>
</evidence>
<proteinExistence type="inferred from homology"/>
<evidence type="ECO:0000259" key="8">
    <source>
        <dbReference type="SMART" id="SM00768"/>
    </source>
</evidence>
<evidence type="ECO:0000256" key="3">
    <source>
        <dbReference type="ARBA" id="ARBA00022801"/>
    </source>
</evidence>
<dbReference type="Pfam" id="PF00332">
    <property type="entry name" value="Glyco_hydro_17"/>
    <property type="match status" value="1"/>
</dbReference>
<sequence length="489" mass="54681">MIIPTVYVVIIYCLLTSMIVNGAIGLNWGRENAQRLLPSTVVDILLQNNVPQARIYTSQPDILQAFCGSGINLTISILNIKAITNDTDIQSWVQKNVKFFGPANIRRVYIGNYVYDKINPQINLFEAHLKAVKAIQAALNSVGYADHIKVNLPLSHNILKDNITRPSDADFRDDLKPLIKETIRHLADKGAPFVLQMFPILYITENKLDPDFAFVGGGSRHVVRDVGGAVYTNVFEFMYDSIVWALEKAGAPSDMEVVVGHVGWPTDGYPGANTSTAERFFKGFLPFVKSNKGTPKRPGRSIDTYLHSLTDEPKNSAQQPPFSRHWGIFRSNGEPKYKIDLSGQGRDIYPAKARGIQRMPDRWCMFNGDMTNVSRVKEQVAKACDGADCTAMAPGGSCSNLNFMHNVSYAFNMFFQSKFQDERECWFEGFARVVSDVNPSTGTCVFPVEVVKGEQMNFGDRPSDGERLHHGSRAILLFFVLLISIHWIL</sequence>
<evidence type="ECO:0000313" key="9">
    <source>
        <dbReference type="EMBL" id="KAL3637200.1"/>
    </source>
</evidence>
<keyword evidence="3" id="KW-0378">Hydrolase</keyword>
<dbReference type="PANTHER" id="PTHR32227">
    <property type="entry name" value="GLUCAN ENDO-1,3-BETA-GLUCOSIDASE BG1-RELATED-RELATED"/>
    <property type="match status" value="1"/>
</dbReference>
<reference evidence="10" key="1">
    <citation type="journal article" date="2024" name="IScience">
        <title>Strigolactones Initiate the Formation of Haustorium-like Structures in Castilleja.</title>
        <authorList>
            <person name="Buerger M."/>
            <person name="Peterson D."/>
            <person name="Chory J."/>
        </authorList>
    </citation>
    <scope>NUCLEOTIDE SEQUENCE [LARGE SCALE GENOMIC DNA]</scope>
</reference>
<keyword evidence="7" id="KW-1133">Transmembrane helix</keyword>
<dbReference type="AlphaFoldDB" id="A0ABD3D4I3"/>
<dbReference type="EMBL" id="JAVIJP010000026">
    <property type="protein sequence ID" value="KAL3637200.1"/>
    <property type="molecule type" value="Genomic_DNA"/>
</dbReference>
<comment type="similarity">
    <text evidence="1 6">Belongs to the glycosyl hydrolase 17 family.</text>
</comment>
<evidence type="ECO:0000256" key="6">
    <source>
        <dbReference type="RuleBase" id="RU004335"/>
    </source>
</evidence>
<dbReference type="InterPro" id="IPR017853">
    <property type="entry name" value="GH"/>
</dbReference>
<dbReference type="Gene3D" id="1.20.58.1040">
    <property type="match status" value="1"/>
</dbReference>
<evidence type="ECO:0000313" key="10">
    <source>
        <dbReference type="Proteomes" id="UP001632038"/>
    </source>
</evidence>
<keyword evidence="2" id="KW-0732">Signal</keyword>
<feature type="domain" description="X8" evidence="8">
    <location>
        <begin position="362"/>
        <end position="446"/>
    </location>
</feature>
<name>A0ABD3D4I3_9LAMI</name>
<evidence type="ECO:0000256" key="1">
    <source>
        <dbReference type="ARBA" id="ARBA00008773"/>
    </source>
</evidence>
<keyword evidence="4" id="KW-1015">Disulfide bond</keyword>